<keyword evidence="7" id="KW-0564">Palmitate</keyword>
<protein>
    <recommendedName>
        <fullName evidence="11">Palmitoyltransferase</fullName>
        <ecNumber evidence="11">2.3.1.225</ecNumber>
    </recommendedName>
</protein>
<evidence type="ECO:0000313" key="14">
    <source>
        <dbReference type="RefSeq" id="XP_032836631.1"/>
    </source>
</evidence>
<dbReference type="EC" id="2.3.1.225" evidence="11"/>
<comment type="domain">
    <text evidence="11">The DHHC domain is required for palmitoyltransferase activity.</text>
</comment>
<dbReference type="PANTHER" id="PTHR22883">
    <property type="entry name" value="ZINC FINGER DHHC DOMAIN CONTAINING PROTEIN"/>
    <property type="match status" value="1"/>
</dbReference>
<gene>
    <name evidence="14" type="primary">ZDHHC12</name>
</gene>
<comment type="similarity">
    <text evidence="2 11">Belongs to the DHHC palmitoyltransferase family.</text>
</comment>
<evidence type="ECO:0000256" key="10">
    <source>
        <dbReference type="ARBA" id="ARBA00047790"/>
    </source>
</evidence>
<keyword evidence="4 11" id="KW-0812">Transmembrane</keyword>
<dbReference type="Proteomes" id="UP001318040">
    <property type="component" value="Chromosome 74"/>
</dbReference>
<evidence type="ECO:0000259" key="12">
    <source>
        <dbReference type="Pfam" id="PF01529"/>
    </source>
</evidence>
<proteinExistence type="inferred from homology"/>
<feature type="transmembrane region" description="Helical" evidence="11">
    <location>
        <begin position="44"/>
        <end position="62"/>
    </location>
</feature>
<evidence type="ECO:0000313" key="13">
    <source>
        <dbReference type="Proteomes" id="UP001318040"/>
    </source>
</evidence>
<sequence length="283" mass="30763">MDPARVFNWGLLVRSLHTLLTCAVLLVLLTHHTDLTRHYTRGEFSTTLGFSSLAAASLALYLRVSLMDPGFVPLDAVEEQEMGDVERMRKKRWKRRLCGYCEVEKPLRAKHCRECRRCVRCFDHHCPWVGNCVGELNLGPFLGFLTTQLAGLLWAFVLARSAVVSVPGWLPWLSANAAPLAVALLTGAAAPAVALLLGCHAVLAAAGLTTREFVARERIGYLRPPPADAAAEAAEAANPFDRGCARNLSELLCRRGWGAAAPVDWEERLPAGGGDGEPELGTV</sequence>
<comment type="catalytic activity">
    <reaction evidence="10">
        <text>L-cysteinyl-[protein] + hexadecanoyl-CoA = S-hexadecanoyl-L-cysteinyl-[protein] + CoA</text>
        <dbReference type="Rhea" id="RHEA:36683"/>
        <dbReference type="Rhea" id="RHEA-COMP:10131"/>
        <dbReference type="Rhea" id="RHEA-COMP:11032"/>
        <dbReference type="ChEBI" id="CHEBI:29950"/>
        <dbReference type="ChEBI" id="CHEBI:57287"/>
        <dbReference type="ChEBI" id="CHEBI:57379"/>
        <dbReference type="ChEBI" id="CHEBI:74151"/>
        <dbReference type="EC" id="2.3.1.225"/>
    </reaction>
    <physiologicalReaction direction="left-to-right" evidence="10">
        <dbReference type="Rhea" id="RHEA:36684"/>
    </physiologicalReaction>
</comment>
<evidence type="ECO:0000256" key="7">
    <source>
        <dbReference type="ARBA" id="ARBA00023139"/>
    </source>
</evidence>
<keyword evidence="13" id="KW-1185">Reference proteome</keyword>
<accession>A0AAJ7XJD9</accession>
<keyword evidence="8" id="KW-0449">Lipoprotein</keyword>
<evidence type="ECO:0000256" key="1">
    <source>
        <dbReference type="ARBA" id="ARBA00004127"/>
    </source>
</evidence>
<dbReference type="KEGG" id="pmrn:116958218"/>
<evidence type="ECO:0000256" key="6">
    <source>
        <dbReference type="ARBA" id="ARBA00023136"/>
    </source>
</evidence>
<keyword evidence="9 11" id="KW-0012">Acyltransferase</keyword>
<dbReference type="GO" id="GO:0005783">
    <property type="term" value="C:endoplasmic reticulum"/>
    <property type="evidence" value="ECO:0007669"/>
    <property type="project" value="TreeGrafter"/>
</dbReference>
<dbReference type="RefSeq" id="XP_032836631.1">
    <property type="nucleotide sequence ID" value="XM_032980740.1"/>
</dbReference>
<dbReference type="InterPro" id="IPR039859">
    <property type="entry name" value="PFA4/ZDH16/20/ERF2-like"/>
</dbReference>
<evidence type="ECO:0000256" key="2">
    <source>
        <dbReference type="ARBA" id="ARBA00008574"/>
    </source>
</evidence>
<dbReference type="InterPro" id="IPR001594">
    <property type="entry name" value="Palmitoyltrfase_DHHC"/>
</dbReference>
<dbReference type="GO" id="GO:0005794">
    <property type="term" value="C:Golgi apparatus"/>
    <property type="evidence" value="ECO:0007669"/>
    <property type="project" value="TreeGrafter"/>
</dbReference>
<evidence type="ECO:0000256" key="9">
    <source>
        <dbReference type="ARBA" id="ARBA00023315"/>
    </source>
</evidence>
<name>A0AAJ7XJD9_PETMA</name>
<feature type="transmembrane region" description="Helical" evidence="11">
    <location>
        <begin position="149"/>
        <end position="170"/>
    </location>
</feature>
<dbReference type="PROSITE" id="PS50216">
    <property type="entry name" value="DHHC"/>
    <property type="match status" value="1"/>
</dbReference>
<keyword evidence="5 11" id="KW-1133">Transmembrane helix</keyword>
<evidence type="ECO:0000256" key="8">
    <source>
        <dbReference type="ARBA" id="ARBA00023288"/>
    </source>
</evidence>
<dbReference type="GO" id="GO:0006612">
    <property type="term" value="P:protein targeting to membrane"/>
    <property type="evidence" value="ECO:0007669"/>
    <property type="project" value="TreeGrafter"/>
</dbReference>
<feature type="domain" description="Palmitoyltransferase DHHC" evidence="12">
    <location>
        <begin position="95"/>
        <end position="215"/>
    </location>
</feature>
<dbReference type="Pfam" id="PF01529">
    <property type="entry name" value="DHHC"/>
    <property type="match status" value="1"/>
</dbReference>
<evidence type="ECO:0000256" key="11">
    <source>
        <dbReference type="RuleBase" id="RU079119"/>
    </source>
</evidence>
<organism evidence="13 14">
    <name type="scientific">Petromyzon marinus</name>
    <name type="common">Sea lamprey</name>
    <dbReference type="NCBI Taxonomy" id="7757"/>
    <lineage>
        <taxon>Eukaryota</taxon>
        <taxon>Metazoa</taxon>
        <taxon>Chordata</taxon>
        <taxon>Craniata</taxon>
        <taxon>Vertebrata</taxon>
        <taxon>Cyclostomata</taxon>
        <taxon>Hyperoartia</taxon>
        <taxon>Petromyzontiformes</taxon>
        <taxon>Petromyzontidae</taxon>
        <taxon>Petromyzon</taxon>
    </lineage>
</organism>
<dbReference type="CTD" id="84885"/>
<keyword evidence="6 11" id="KW-0472">Membrane</keyword>
<keyword evidence="3 11" id="KW-0808">Transferase</keyword>
<dbReference type="PANTHER" id="PTHR22883:SF301">
    <property type="entry name" value="PALMITOYLTRANSFERASE ZDHHC12"/>
    <property type="match status" value="1"/>
</dbReference>
<evidence type="ECO:0000256" key="3">
    <source>
        <dbReference type="ARBA" id="ARBA00022679"/>
    </source>
</evidence>
<feature type="transmembrane region" description="Helical" evidence="11">
    <location>
        <begin position="182"/>
        <end position="208"/>
    </location>
</feature>
<dbReference type="GO" id="GO:0019706">
    <property type="term" value="F:protein-cysteine S-palmitoyltransferase activity"/>
    <property type="evidence" value="ECO:0007669"/>
    <property type="project" value="UniProtKB-EC"/>
</dbReference>
<feature type="transmembrane region" description="Helical" evidence="11">
    <location>
        <begin position="12"/>
        <end position="32"/>
    </location>
</feature>
<evidence type="ECO:0000256" key="5">
    <source>
        <dbReference type="ARBA" id="ARBA00022989"/>
    </source>
</evidence>
<evidence type="ECO:0000256" key="4">
    <source>
        <dbReference type="ARBA" id="ARBA00022692"/>
    </source>
</evidence>
<dbReference type="AlphaFoldDB" id="A0AAJ7XJD9"/>
<reference evidence="14" key="1">
    <citation type="submission" date="2025-08" db="UniProtKB">
        <authorList>
            <consortium name="RefSeq"/>
        </authorList>
    </citation>
    <scope>IDENTIFICATION</scope>
    <source>
        <tissue evidence="14">Sperm</tissue>
    </source>
</reference>
<comment type="subcellular location">
    <subcellularLocation>
        <location evidence="1">Endomembrane system</location>
        <topology evidence="1">Multi-pass membrane protein</topology>
    </subcellularLocation>
</comment>